<dbReference type="Gramene" id="ONK54840">
    <property type="protein sequence ID" value="ONK54840"/>
    <property type="gene ID" value="A4U43_UnF10670"/>
</dbReference>
<organism evidence="1 2">
    <name type="scientific">Asparagus officinalis</name>
    <name type="common">Garden asparagus</name>
    <dbReference type="NCBI Taxonomy" id="4686"/>
    <lineage>
        <taxon>Eukaryota</taxon>
        <taxon>Viridiplantae</taxon>
        <taxon>Streptophyta</taxon>
        <taxon>Embryophyta</taxon>
        <taxon>Tracheophyta</taxon>
        <taxon>Spermatophyta</taxon>
        <taxon>Magnoliopsida</taxon>
        <taxon>Liliopsida</taxon>
        <taxon>Asparagales</taxon>
        <taxon>Asparagaceae</taxon>
        <taxon>Asparagoideae</taxon>
        <taxon>Asparagus</taxon>
    </lineage>
</organism>
<reference evidence="2" key="1">
    <citation type="journal article" date="2017" name="Nat. Commun.">
        <title>The asparagus genome sheds light on the origin and evolution of a young Y chromosome.</title>
        <authorList>
            <person name="Harkess A."/>
            <person name="Zhou J."/>
            <person name="Xu C."/>
            <person name="Bowers J.E."/>
            <person name="Van der Hulst R."/>
            <person name="Ayyampalayam S."/>
            <person name="Mercati F."/>
            <person name="Riccardi P."/>
            <person name="McKain M.R."/>
            <person name="Kakrana A."/>
            <person name="Tang H."/>
            <person name="Ray J."/>
            <person name="Groenendijk J."/>
            <person name="Arikit S."/>
            <person name="Mathioni S.M."/>
            <person name="Nakano M."/>
            <person name="Shan H."/>
            <person name="Telgmann-Rauber A."/>
            <person name="Kanno A."/>
            <person name="Yue Z."/>
            <person name="Chen H."/>
            <person name="Li W."/>
            <person name="Chen Y."/>
            <person name="Xu X."/>
            <person name="Zhang Y."/>
            <person name="Luo S."/>
            <person name="Chen H."/>
            <person name="Gao J."/>
            <person name="Mao Z."/>
            <person name="Pires J.C."/>
            <person name="Luo M."/>
            <person name="Kudrna D."/>
            <person name="Wing R.A."/>
            <person name="Meyers B.C."/>
            <person name="Yi K."/>
            <person name="Kong H."/>
            <person name="Lavrijsen P."/>
            <person name="Sunseri F."/>
            <person name="Falavigna A."/>
            <person name="Ye Y."/>
            <person name="Leebens-Mack J.H."/>
            <person name="Chen G."/>
        </authorList>
    </citation>
    <scope>NUCLEOTIDE SEQUENCE [LARGE SCALE GENOMIC DNA]</scope>
    <source>
        <strain evidence="2">cv. DH0086</strain>
    </source>
</reference>
<dbReference type="PANTHER" id="PTHR34291:SF1">
    <property type="entry name" value="HYDROXYPROLINE-RICH GLYCOPROTEIN FAMILY PROTEIN"/>
    <property type="match status" value="1"/>
</dbReference>
<dbReference type="EMBL" id="KV864085">
    <property type="protein sequence ID" value="ONK54840.1"/>
    <property type="molecule type" value="Genomic_DNA"/>
</dbReference>
<dbReference type="InterPro" id="IPR037699">
    <property type="entry name" value="At5g65660-like"/>
</dbReference>
<evidence type="ECO:0000313" key="1">
    <source>
        <dbReference type="EMBL" id="ONK54840.1"/>
    </source>
</evidence>
<dbReference type="PANTHER" id="PTHR34291">
    <property type="entry name" value="HYDROXYPROLINE-RICH GLYCOPROTEIN FAMILY PROTEIN"/>
    <property type="match status" value="1"/>
</dbReference>
<gene>
    <name evidence="1" type="ORF">A4U43_UnF10670</name>
</gene>
<accession>A0A1R3L5F3</accession>
<dbReference type="Proteomes" id="UP000243459">
    <property type="component" value="Unassembled WGS sequence"/>
</dbReference>
<dbReference type="AlphaFoldDB" id="A0A1R3L5F3"/>
<name>A0A1R3L5F3_ASPOF</name>
<proteinExistence type="predicted"/>
<protein>
    <submittedName>
        <fullName evidence="1">Uncharacterized protein</fullName>
    </submittedName>
</protein>
<keyword evidence="2" id="KW-1185">Reference proteome</keyword>
<sequence>MDGADLTTPTPMSTSSHAERLEAELWVSTGNSPAPHRRVLSEWYLLLLTHWDKPRSRPPPRAALIFSPLLLRHHHHHPHHISCCCCSYTDPHLPHSITPQRPSYLLPNDQGAENKTYESLPVIMPGDQIPKFVAWPCPCHSHAISIQC</sequence>
<evidence type="ECO:0000313" key="2">
    <source>
        <dbReference type="Proteomes" id="UP000243459"/>
    </source>
</evidence>